<name>A0A0F9EX00_9ZZZZ</name>
<dbReference type="EMBL" id="LAZR01023415">
    <property type="protein sequence ID" value="KKL78579.1"/>
    <property type="molecule type" value="Genomic_DNA"/>
</dbReference>
<dbReference type="EMBL" id="LAZR01059028">
    <property type="protein sequence ID" value="KKK68658.1"/>
    <property type="molecule type" value="Genomic_DNA"/>
</dbReference>
<comment type="caution">
    <text evidence="2">The sequence shown here is derived from an EMBL/GenBank/DDBJ whole genome shotgun (WGS) entry which is preliminary data.</text>
</comment>
<sequence>MGKPVMVTVTRGLVLAVQDL</sequence>
<feature type="non-terminal residue" evidence="2">
    <location>
        <position position="20"/>
    </location>
</feature>
<organism evidence="2">
    <name type="scientific">marine sediment metagenome</name>
    <dbReference type="NCBI Taxonomy" id="412755"/>
    <lineage>
        <taxon>unclassified sequences</taxon>
        <taxon>metagenomes</taxon>
        <taxon>ecological metagenomes</taxon>
    </lineage>
</organism>
<accession>A0A0F9EX00</accession>
<proteinExistence type="predicted"/>
<dbReference type="AlphaFoldDB" id="A0A0F9EX00"/>
<gene>
    <name evidence="2" type="ORF">LCGC14_2023470</name>
    <name evidence="1" type="ORF">LCGC14_2941880</name>
</gene>
<evidence type="ECO:0000313" key="1">
    <source>
        <dbReference type="EMBL" id="KKK68658.1"/>
    </source>
</evidence>
<evidence type="ECO:0000313" key="2">
    <source>
        <dbReference type="EMBL" id="KKL78579.1"/>
    </source>
</evidence>
<protein>
    <submittedName>
        <fullName evidence="2">Uncharacterized protein</fullName>
    </submittedName>
</protein>
<reference evidence="2" key="1">
    <citation type="journal article" date="2015" name="Nature">
        <title>Complex archaea that bridge the gap between prokaryotes and eukaryotes.</title>
        <authorList>
            <person name="Spang A."/>
            <person name="Saw J.H."/>
            <person name="Jorgensen S.L."/>
            <person name="Zaremba-Niedzwiedzka K."/>
            <person name="Martijn J."/>
            <person name="Lind A.E."/>
            <person name="van Eijk R."/>
            <person name="Schleper C."/>
            <person name="Guy L."/>
            <person name="Ettema T.J."/>
        </authorList>
    </citation>
    <scope>NUCLEOTIDE SEQUENCE</scope>
</reference>